<keyword evidence="2" id="KW-0134">Cell wall</keyword>
<protein>
    <submittedName>
        <fullName evidence="10">Chaplin</fullName>
    </submittedName>
</protein>
<accession>A0ABV9G2Q3</accession>
<dbReference type="Proteomes" id="UP001595993">
    <property type="component" value="Unassembled WGS sequence"/>
</dbReference>
<dbReference type="RefSeq" id="WP_215098082.1">
    <property type="nucleotide sequence ID" value="NZ_JBHSFE010000008.1"/>
</dbReference>
<sequence length="77" mass="7304">MKHKKVATVAAGVIMALGGAAPAMADAGAEGVAAGSPGVLSGNVIQVPLHVPLNACGNTLNVVALLNPAFGSVCGNA</sequence>
<evidence type="ECO:0000256" key="7">
    <source>
        <dbReference type="PROSITE-ProRule" id="PRU01232"/>
    </source>
</evidence>
<evidence type="ECO:0000313" key="11">
    <source>
        <dbReference type="Proteomes" id="UP001595993"/>
    </source>
</evidence>
<feature type="domain" description="Chaplin" evidence="9">
    <location>
        <begin position="36"/>
        <end position="76"/>
    </location>
</feature>
<comment type="subcellular location">
    <subcellularLocation>
        <location evidence="1">Secreted</location>
        <location evidence="1">Cell wall</location>
    </subcellularLocation>
</comment>
<proteinExistence type="predicted"/>
<evidence type="ECO:0000256" key="1">
    <source>
        <dbReference type="ARBA" id="ARBA00004191"/>
    </source>
</evidence>
<comment type="caution">
    <text evidence="10">The sequence shown here is derived from an EMBL/GenBank/DDBJ whole genome shotgun (WGS) entry which is preliminary data.</text>
</comment>
<dbReference type="PROSITE" id="PS51884">
    <property type="entry name" value="CHAPLIN"/>
    <property type="match status" value="1"/>
</dbReference>
<evidence type="ECO:0000256" key="4">
    <source>
        <dbReference type="ARBA" id="ARBA00022729"/>
    </source>
</evidence>
<dbReference type="Pfam" id="PF03777">
    <property type="entry name" value="ChpA-C"/>
    <property type="match status" value="1"/>
</dbReference>
<evidence type="ECO:0000313" key="10">
    <source>
        <dbReference type="EMBL" id="MFC4607798.1"/>
    </source>
</evidence>
<dbReference type="InterPro" id="IPR005528">
    <property type="entry name" value="ChpA-H"/>
</dbReference>
<organism evidence="10 11">
    <name type="scientific">Streptomyces maoxianensis</name>
    <dbReference type="NCBI Taxonomy" id="1459942"/>
    <lineage>
        <taxon>Bacteria</taxon>
        <taxon>Bacillati</taxon>
        <taxon>Actinomycetota</taxon>
        <taxon>Actinomycetes</taxon>
        <taxon>Kitasatosporales</taxon>
        <taxon>Streptomycetaceae</taxon>
        <taxon>Streptomyces</taxon>
    </lineage>
</organism>
<keyword evidence="5" id="KW-0130">Cell adhesion</keyword>
<keyword evidence="6 7" id="KW-0034">Amyloid</keyword>
<dbReference type="EMBL" id="JBHSFE010000008">
    <property type="protein sequence ID" value="MFC4607798.1"/>
    <property type="molecule type" value="Genomic_DNA"/>
</dbReference>
<keyword evidence="3" id="KW-0964">Secreted</keyword>
<name>A0ABV9G2Q3_9ACTN</name>
<feature type="signal peptide" evidence="8">
    <location>
        <begin position="1"/>
        <end position="25"/>
    </location>
</feature>
<keyword evidence="4 8" id="KW-0732">Signal</keyword>
<keyword evidence="11" id="KW-1185">Reference proteome</keyword>
<evidence type="ECO:0000256" key="2">
    <source>
        <dbReference type="ARBA" id="ARBA00022512"/>
    </source>
</evidence>
<evidence type="ECO:0000259" key="9">
    <source>
        <dbReference type="PROSITE" id="PS51884"/>
    </source>
</evidence>
<gene>
    <name evidence="10" type="ORF">ACFO9E_08210</name>
</gene>
<evidence type="ECO:0000256" key="6">
    <source>
        <dbReference type="ARBA" id="ARBA00023087"/>
    </source>
</evidence>
<reference evidence="11" key="1">
    <citation type="journal article" date="2019" name="Int. J. Syst. Evol. Microbiol.">
        <title>The Global Catalogue of Microorganisms (GCM) 10K type strain sequencing project: providing services to taxonomists for standard genome sequencing and annotation.</title>
        <authorList>
            <consortium name="The Broad Institute Genomics Platform"/>
            <consortium name="The Broad Institute Genome Sequencing Center for Infectious Disease"/>
            <person name="Wu L."/>
            <person name="Ma J."/>
        </authorList>
    </citation>
    <scope>NUCLEOTIDE SEQUENCE [LARGE SCALE GENOMIC DNA]</scope>
    <source>
        <strain evidence="11">CGMCC 4.7139</strain>
    </source>
</reference>
<evidence type="ECO:0000256" key="8">
    <source>
        <dbReference type="SAM" id="SignalP"/>
    </source>
</evidence>
<evidence type="ECO:0000256" key="3">
    <source>
        <dbReference type="ARBA" id="ARBA00022525"/>
    </source>
</evidence>
<feature type="chain" id="PRO_5046556570" evidence="8">
    <location>
        <begin position="26"/>
        <end position="77"/>
    </location>
</feature>
<evidence type="ECO:0000256" key="5">
    <source>
        <dbReference type="ARBA" id="ARBA00022889"/>
    </source>
</evidence>